<dbReference type="Proteomes" id="UP000027986">
    <property type="component" value="Chromosome"/>
</dbReference>
<evidence type="ECO:0000313" key="4">
    <source>
        <dbReference type="EMBL" id="AIF40689.1"/>
    </source>
</evidence>
<organism evidence="4 5">
    <name type="scientific">Dermacoccus nishinomiyaensis</name>
    <dbReference type="NCBI Taxonomy" id="1274"/>
    <lineage>
        <taxon>Bacteria</taxon>
        <taxon>Bacillati</taxon>
        <taxon>Actinomycetota</taxon>
        <taxon>Actinomycetes</taxon>
        <taxon>Micrococcales</taxon>
        <taxon>Dermacoccaceae</taxon>
        <taxon>Dermacoccus</taxon>
    </lineage>
</organism>
<evidence type="ECO:0000313" key="5">
    <source>
        <dbReference type="Proteomes" id="UP000027986"/>
    </source>
</evidence>
<dbReference type="EMBL" id="CP008889">
    <property type="protein sequence ID" value="AIF40689.1"/>
    <property type="molecule type" value="Genomic_DNA"/>
</dbReference>
<dbReference type="InterPro" id="IPR050194">
    <property type="entry name" value="Glycosyltransferase_grp1"/>
</dbReference>
<evidence type="ECO:0000256" key="1">
    <source>
        <dbReference type="ARBA" id="ARBA00021292"/>
    </source>
</evidence>
<dbReference type="HOGENOM" id="CLU_009583_2_1_11"/>
<reference evidence="4 5" key="1">
    <citation type="submission" date="2014-07" db="EMBL/GenBank/DDBJ databases">
        <title>Genome Sequencing of Dermacoccus nishinomiyaensis.</title>
        <authorList>
            <person name="Hong K.W."/>
            <person name="Chan K.G."/>
        </authorList>
    </citation>
    <scope>NUCLEOTIDE SEQUENCE [LARGE SCALE GENOMIC DNA]</scope>
    <source>
        <strain evidence="4 5">M25</strain>
    </source>
</reference>
<gene>
    <name evidence="4" type="ORF">HX89_06780</name>
</gene>
<dbReference type="STRING" id="1274.HX89_06780"/>
<keyword evidence="3 4" id="KW-0808">Transferase</keyword>
<dbReference type="KEGG" id="dni:HX89_06780"/>
<dbReference type="GO" id="GO:1901137">
    <property type="term" value="P:carbohydrate derivative biosynthetic process"/>
    <property type="evidence" value="ECO:0007669"/>
    <property type="project" value="UniProtKB-ARBA"/>
</dbReference>
<evidence type="ECO:0000256" key="3">
    <source>
        <dbReference type="ARBA" id="ARBA00022679"/>
    </source>
</evidence>
<dbReference type="RefSeq" id="WP_038567943.1">
    <property type="nucleotide sequence ID" value="NZ_CP008889.1"/>
</dbReference>
<evidence type="ECO:0000256" key="2">
    <source>
        <dbReference type="ARBA" id="ARBA00022676"/>
    </source>
</evidence>
<dbReference type="eggNOG" id="COG0438">
    <property type="taxonomic scope" value="Bacteria"/>
</dbReference>
<dbReference type="SUPFAM" id="SSF53756">
    <property type="entry name" value="UDP-Glycosyltransferase/glycogen phosphorylase"/>
    <property type="match status" value="1"/>
</dbReference>
<dbReference type="InterPro" id="IPR028098">
    <property type="entry name" value="Glyco_trans_4-like_N"/>
</dbReference>
<dbReference type="PANTHER" id="PTHR45947:SF3">
    <property type="entry name" value="SULFOQUINOVOSYL TRANSFERASE SQD2"/>
    <property type="match status" value="1"/>
</dbReference>
<dbReference type="GeneID" id="41840869"/>
<keyword evidence="2 4" id="KW-0328">Glycosyltransferase</keyword>
<proteinExistence type="predicted"/>
<dbReference type="OrthoDB" id="5240531at2"/>
<dbReference type="Pfam" id="PF13692">
    <property type="entry name" value="Glyco_trans_1_4"/>
    <property type="match status" value="1"/>
</dbReference>
<dbReference type="Gene3D" id="3.40.50.2000">
    <property type="entry name" value="Glycogen Phosphorylase B"/>
    <property type="match status" value="2"/>
</dbReference>
<protein>
    <recommendedName>
        <fullName evidence="1">D-inositol 3-phosphate glycosyltransferase</fullName>
    </recommendedName>
</protein>
<keyword evidence="5" id="KW-1185">Reference proteome</keyword>
<dbReference type="Pfam" id="PF13439">
    <property type="entry name" value="Glyco_transf_4"/>
    <property type="match status" value="1"/>
</dbReference>
<dbReference type="PANTHER" id="PTHR45947">
    <property type="entry name" value="SULFOQUINOVOSYL TRANSFERASE SQD2"/>
    <property type="match status" value="1"/>
</dbReference>
<sequence>MRIGLVSPYSFDVPGGVQLHVRDLATYLLAEGHEVSVLAPSDGDDAGAPYVTSAGGAMPIRYNGSVARLAFGPVAASRTARWVERGDFDVLHVHEPMTPSVSLLALRTYDGPVVATFHTSIERSRALQLAQPFLRPALEKITGRIAVSRAARDTVARHLGGDAALVPNGVYVDRFATARPEVRWKAGGERPTIAFLGRMGEPRKGLRVLLDAVPLIARAHPGVRVLVAGPGDVAAARREVPASAEGHVEFLGLLSDGEKASLLASCDAYVAPNTGGESFGIILIEAMSAGAPVVASDLEAFARVLDDGRCGVLFDTGDAAALAHAVTGVLADRGARDALSRAGRERARLYDWSAVGQQVVSAYETVRSSHAAAAAVAGRRS</sequence>
<dbReference type="GO" id="GO:0016758">
    <property type="term" value="F:hexosyltransferase activity"/>
    <property type="evidence" value="ECO:0007669"/>
    <property type="project" value="TreeGrafter"/>
</dbReference>
<dbReference type="AlphaFoldDB" id="A0A075JFM5"/>
<accession>A0A075JFM5</accession>
<dbReference type="CDD" id="cd03801">
    <property type="entry name" value="GT4_PimA-like"/>
    <property type="match status" value="1"/>
</dbReference>
<name>A0A075JFM5_9MICO</name>